<protein>
    <submittedName>
        <fullName evidence="2">Uncharacterized protein</fullName>
    </submittedName>
</protein>
<dbReference type="EMBL" id="BGZK01001590">
    <property type="protein sequence ID" value="GBP82852.1"/>
    <property type="molecule type" value="Genomic_DNA"/>
</dbReference>
<keyword evidence="3" id="KW-1185">Reference proteome</keyword>
<evidence type="ECO:0000313" key="3">
    <source>
        <dbReference type="Proteomes" id="UP000299102"/>
    </source>
</evidence>
<name>A0A4C1Z6B3_EUMVA</name>
<organism evidence="2 3">
    <name type="scientific">Eumeta variegata</name>
    <name type="common">Bagworm moth</name>
    <name type="synonym">Eumeta japonica</name>
    <dbReference type="NCBI Taxonomy" id="151549"/>
    <lineage>
        <taxon>Eukaryota</taxon>
        <taxon>Metazoa</taxon>
        <taxon>Ecdysozoa</taxon>
        <taxon>Arthropoda</taxon>
        <taxon>Hexapoda</taxon>
        <taxon>Insecta</taxon>
        <taxon>Pterygota</taxon>
        <taxon>Neoptera</taxon>
        <taxon>Endopterygota</taxon>
        <taxon>Lepidoptera</taxon>
        <taxon>Glossata</taxon>
        <taxon>Ditrysia</taxon>
        <taxon>Tineoidea</taxon>
        <taxon>Psychidae</taxon>
        <taxon>Oiketicinae</taxon>
        <taxon>Eumeta</taxon>
    </lineage>
</organism>
<sequence length="114" mass="12236">MCVCGYFVPHAPPRDKNDAKLRFEGKPSYEAHEPAALTRGSGVCYRTVRASPPRNRLLARALSDGAHATATADPAVDSVTSVPEGVGDDAGHGRDDERALDSSESLSVPHRYYL</sequence>
<dbReference type="AlphaFoldDB" id="A0A4C1Z6B3"/>
<evidence type="ECO:0000313" key="2">
    <source>
        <dbReference type="EMBL" id="GBP82852.1"/>
    </source>
</evidence>
<proteinExistence type="predicted"/>
<reference evidence="2 3" key="1">
    <citation type="journal article" date="2019" name="Commun. Biol.">
        <title>The bagworm genome reveals a unique fibroin gene that provides high tensile strength.</title>
        <authorList>
            <person name="Kono N."/>
            <person name="Nakamura H."/>
            <person name="Ohtoshi R."/>
            <person name="Tomita M."/>
            <person name="Numata K."/>
            <person name="Arakawa K."/>
        </authorList>
    </citation>
    <scope>NUCLEOTIDE SEQUENCE [LARGE SCALE GENOMIC DNA]</scope>
</reference>
<gene>
    <name evidence="2" type="ORF">EVAR_34516_1</name>
</gene>
<evidence type="ECO:0000256" key="1">
    <source>
        <dbReference type="SAM" id="MobiDB-lite"/>
    </source>
</evidence>
<comment type="caution">
    <text evidence="2">The sequence shown here is derived from an EMBL/GenBank/DDBJ whole genome shotgun (WGS) entry which is preliminary data.</text>
</comment>
<dbReference type="Proteomes" id="UP000299102">
    <property type="component" value="Unassembled WGS sequence"/>
</dbReference>
<feature type="compositionally biased region" description="Basic and acidic residues" evidence="1">
    <location>
        <begin position="89"/>
        <end position="101"/>
    </location>
</feature>
<feature type="region of interest" description="Disordered" evidence="1">
    <location>
        <begin position="65"/>
        <end position="114"/>
    </location>
</feature>
<accession>A0A4C1Z6B3</accession>